<accession>A0A6M4GDK7</accession>
<dbReference type="AlphaFoldDB" id="A0A6M4GDK7"/>
<evidence type="ECO:0000313" key="1">
    <source>
        <dbReference type="EMBL" id="QJR05389.1"/>
    </source>
</evidence>
<reference evidence="1 2" key="1">
    <citation type="submission" date="2020-04" db="EMBL/GenBank/DDBJ databases">
        <title>The Whole Genome Analysis of High salt-tolerant Sphingobium yanoikuyae YC-XJ2 with Aryl organophosphorus flame retardants (aryl-OPFRs)-degrading capacity and characteristics of Related phosphotriesterase.</title>
        <authorList>
            <person name="Li X."/>
        </authorList>
    </citation>
    <scope>NUCLEOTIDE SEQUENCE [LARGE SCALE GENOMIC DNA]</scope>
    <source>
        <strain evidence="1 2">YC-XJ2</strain>
    </source>
</reference>
<protein>
    <submittedName>
        <fullName evidence="1">Uncharacterized protein</fullName>
    </submittedName>
</protein>
<name>A0A6M4GDK7_SPHYA</name>
<dbReference type="EMBL" id="CP053021">
    <property type="protein sequence ID" value="QJR05389.1"/>
    <property type="molecule type" value="Genomic_DNA"/>
</dbReference>
<gene>
    <name evidence="1" type="ORF">HH800_11535</name>
</gene>
<dbReference type="Proteomes" id="UP000502611">
    <property type="component" value="Chromosome"/>
</dbReference>
<proteinExistence type="predicted"/>
<sequence>MPANIRALLAVLLLDIATDARRRSRTSWETRKVFVAAYWATVAVYAGHVARVLGGAGRQAASRKPFRVIQRGFPELAAANWANASDLYCERRDQSGLGASMFPEAMLLIAETPVGRISYNGRIWLPGEWEPDAKPLYDNRVPADR</sequence>
<organism evidence="1 2">
    <name type="scientific">Sphingobium yanoikuyae</name>
    <name type="common">Sphingomonas yanoikuyae</name>
    <dbReference type="NCBI Taxonomy" id="13690"/>
    <lineage>
        <taxon>Bacteria</taxon>
        <taxon>Pseudomonadati</taxon>
        <taxon>Pseudomonadota</taxon>
        <taxon>Alphaproteobacteria</taxon>
        <taxon>Sphingomonadales</taxon>
        <taxon>Sphingomonadaceae</taxon>
        <taxon>Sphingobium</taxon>
    </lineage>
</organism>
<evidence type="ECO:0000313" key="2">
    <source>
        <dbReference type="Proteomes" id="UP000502611"/>
    </source>
</evidence>